<feature type="compositionally biased region" description="Polar residues" evidence="1">
    <location>
        <begin position="41"/>
        <end position="50"/>
    </location>
</feature>
<dbReference type="AlphaFoldDB" id="A0A9N7YJV5"/>
<feature type="compositionally biased region" description="Basic residues" evidence="1">
    <location>
        <begin position="29"/>
        <end position="40"/>
    </location>
</feature>
<name>A0A9N7YJV5_PLEPL</name>
<dbReference type="Proteomes" id="UP001153269">
    <property type="component" value="Unassembled WGS sequence"/>
</dbReference>
<dbReference type="EMBL" id="CADEAL010001635">
    <property type="protein sequence ID" value="CAB1434152.1"/>
    <property type="molecule type" value="Genomic_DNA"/>
</dbReference>
<evidence type="ECO:0000313" key="3">
    <source>
        <dbReference type="Proteomes" id="UP001153269"/>
    </source>
</evidence>
<gene>
    <name evidence="2" type="ORF">PLEPLA_LOCUS22222</name>
</gene>
<evidence type="ECO:0000256" key="1">
    <source>
        <dbReference type="SAM" id="MobiDB-lite"/>
    </source>
</evidence>
<proteinExistence type="predicted"/>
<protein>
    <submittedName>
        <fullName evidence="2">Uncharacterized protein</fullName>
    </submittedName>
</protein>
<keyword evidence="3" id="KW-1185">Reference proteome</keyword>
<feature type="region of interest" description="Disordered" evidence="1">
    <location>
        <begin position="29"/>
        <end position="50"/>
    </location>
</feature>
<comment type="caution">
    <text evidence="2">The sequence shown here is derived from an EMBL/GenBank/DDBJ whole genome shotgun (WGS) entry which is preliminary data.</text>
</comment>
<evidence type="ECO:0000313" key="2">
    <source>
        <dbReference type="EMBL" id="CAB1434152.1"/>
    </source>
</evidence>
<sequence length="100" mass="11179">MLRVLCGVRLGALTGTKMLPSLNRRVLGKHNKRRHKHHRFNTATSHGVSMQRLTAPHEAQTGGQAGGTEEPLFWAREEANAHPVKVLSPEERTTVAKRLR</sequence>
<organism evidence="2 3">
    <name type="scientific">Pleuronectes platessa</name>
    <name type="common">European plaice</name>
    <dbReference type="NCBI Taxonomy" id="8262"/>
    <lineage>
        <taxon>Eukaryota</taxon>
        <taxon>Metazoa</taxon>
        <taxon>Chordata</taxon>
        <taxon>Craniata</taxon>
        <taxon>Vertebrata</taxon>
        <taxon>Euteleostomi</taxon>
        <taxon>Actinopterygii</taxon>
        <taxon>Neopterygii</taxon>
        <taxon>Teleostei</taxon>
        <taxon>Neoteleostei</taxon>
        <taxon>Acanthomorphata</taxon>
        <taxon>Carangaria</taxon>
        <taxon>Pleuronectiformes</taxon>
        <taxon>Pleuronectoidei</taxon>
        <taxon>Pleuronectidae</taxon>
        <taxon>Pleuronectes</taxon>
    </lineage>
</organism>
<reference evidence="2" key="1">
    <citation type="submission" date="2020-03" db="EMBL/GenBank/DDBJ databases">
        <authorList>
            <person name="Weist P."/>
        </authorList>
    </citation>
    <scope>NUCLEOTIDE SEQUENCE</scope>
</reference>
<accession>A0A9N7YJV5</accession>